<dbReference type="EMBL" id="CP025120">
    <property type="protein sequence ID" value="AUD78546.1"/>
    <property type="molecule type" value="Genomic_DNA"/>
</dbReference>
<gene>
    <name evidence="1" type="ORF">CW740_04465</name>
</gene>
<protein>
    <submittedName>
        <fullName evidence="1">Uncharacterized protein</fullName>
    </submittedName>
</protein>
<dbReference type="SUPFAM" id="SSF82171">
    <property type="entry name" value="DPP6 N-terminal domain-like"/>
    <property type="match status" value="1"/>
</dbReference>
<keyword evidence="2" id="KW-1185">Reference proteome</keyword>
<dbReference type="AlphaFoldDB" id="A0A2K9ADS4"/>
<evidence type="ECO:0000313" key="2">
    <source>
        <dbReference type="Proteomes" id="UP000232693"/>
    </source>
</evidence>
<sequence length="295" mass="33094">MTFTPRSVLLLTAVLFFPASIFAEEETPSIPSTDITIIPIESDGKLTKVDAGNALNVLHNEGYDNQPHFSVDGKQLYFTRMLDQQTDIFIYRFDDKQLSNITNTQNISEYSPTVFNTSSLSVIAVNPEGQQHLRLVSLVGDSQKVLNPAIEPVGYHAWLNNELAAVFVLGDVMTLQLFDINSDGESKPLTENIGRCLQRIEENKVSFTQVIDGKHHLFTLNHKAEVETTGIVLPDGVQDYVWWDSEGVLVGQNSQLWYISSTQKKQIADLQELNINNITRLALHKSKQKLAIVHE</sequence>
<proteinExistence type="predicted"/>
<evidence type="ECO:0000313" key="1">
    <source>
        <dbReference type="EMBL" id="AUD78546.1"/>
    </source>
</evidence>
<name>A0A2K9ADS4_9GAMM</name>
<organism evidence="1 2">
    <name type="scientific">Kangiella profundi</name>
    <dbReference type="NCBI Taxonomy" id="1561924"/>
    <lineage>
        <taxon>Bacteria</taxon>
        <taxon>Pseudomonadati</taxon>
        <taxon>Pseudomonadota</taxon>
        <taxon>Gammaproteobacteria</taxon>
        <taxon>Kangiellales</taxon>
        <taxon>Kangiellaceae</taxon>
        <taxon>Kangiella</taxon>
    </lineage>
</organism>
<dbReference type="OrthoDB" id="9797498at2"/>
<dbReference type="Proteomes" id="UP000232693">
    <property type="component" value="Chromosome"/>
</dbReference>
<dbReference type="RefSeq" id="WP_106646412.1">
    <property type="nucleotide sequence ID" value="NZ_BMGO01000002.1"/>
</dbReference>
<reference evidence="1 2" key="1">
    <citation type="submission" date="2017-12" db="EMBL/GenBank/DDBJ databases">
        <title>Kangiella profundi FT102 completed genome.</title>
        <authorList>
            <person name="Xu J."/>
            <person name="Wang J."/>
            <person name="Lu Y."/>
        </authorList>
    </citation>
    <scope>NUCLEOTIDE SEQUENCE [LARGE SCALE GENOMIC DNA]</scope>
    <source>
        <strain evidence="1 2">FT102</strain>
    </source>
</reference>
<dbReference type="KEGG" id="kpd:CW740_04465"/>
<dbReference type="InterPro" id="IPR011042">
    <property type="entry name" value="6-blade_b-propeller_TolB-like"/>
</dbReference>
<dbReference type="Pfam" id="PF07676">
    <property type="entry name" value="PD40"/>
    <property type="match status" value="1"/>
</dbReference>
<dbReference type="InterPro" id="IPR011659">
    <property type="entry name" value="WD40"/>
</dbReference>
<accession>A0A2K9ADS4</accession>
<dbReference type="Gene3D" id="2.120.10.30">
    <property type="entry name" value="TolB, C-terminal domain"/>
    <property type="match status" value="1"/>
</dbReference>